<dbReference type="AlphaFoldDB" id="A0A381PP55"/>
<dbReference type="InterPro" id="IPR006684">
    <property type="entry name" value="YbgC/YbaW"/>
</dbReference>
<sequence>VITYDYNTKIYYKDIDQMGVVYYSRYFEFFEQARTEMLKSINLIVTDIEKDGYFLPVVTATADYKEGARFEDKIFIRTMIKKVPQARMKIDYEVYRKTDNQLLVTGHTVHGFIDKDGKPKRPPKFLLDRLSLEFHR</sequence>
<organism evidence="3">
    <name type="scientific">marine metagenome</name>
    <dbReference type="NCBI Taxonomy" id="408172"/>
    <lineage>
        <taxon>unclassified sequences</taxon>
        <taxon>metagenomes</taxon>
        <taxon>ecological metagenomes</taxon>
    </lineage>
</organism>
<name>A0A381PP55_9ZZZZ</name>
<evidence type="ECO:0000256" key="2">
    <source>
        <dbReference type="ARBA" id="ARBA00022801"/>
    </source>
</evidence>
<reference evidence="3" key="1">
    <citation type="submission" date="2018-05" db="EMBL/GenBank/DDBJ databases">
        <authorList>
            <person name="Lanie J.A."/>
            <person name="Ng W.-L."/>
            <person name="Kazmierczak K.M."/>
            <person name="Andrzejewski T.M."/>
            <person name="Davidsen T.M."/>
            <person name="Wayne K.J."/>
            <person name="Tettelin H."/>
            <person name="Glass J.I."/>
            <person name="Rusch D."/>
            <person name="Podicherti R."/>
            <person name="Tsui H.-C.T."/>
            <person name="Winkler M.E."/>
        </authorList>
    </citation>
    <scope>NUCLEOTIDE SEQUENCE</scope>
</reference>
<dbReference type="EMBL" id="UINC01001035">
    <property type="protein sequence ID" value="SUZ68258.1"/>
    <property type="molecule type" value="Genomic_DNA"/>
</dbReference>
<keyword evidence="2" id="KW-0378">Hydrolase</keyword>
<protein>
    <recommendedName>
        <fullName evidence="4">Thioesterase domain-containing protein</fullName>
    </recommendedName>
</protein>
<dbReference type="PIRSF" id="PIRSF003230">
    <property type="entry name" value="YbgC"/>
    <property type="match status" value="1"/>
</dbReference>
<accession>A0A381PP55</accession>
<dbReference type="Pfam" id="PF13279">
    <property type="entry name" value="4HBT_2"/>
    <property type="match status" value="1"/>
</dbReference>
<evidence type="ECO:0008006" key="4">
    <source>
        <dbReference type="Google" id="ProtNLM"/>
    </source>
</evidence>
<dbReference type="InterPro" id="IPR050563">
    <property type="entry name" value="4-hydroxybenzoyl-CoA_TE"/>
</dbReference>
<dbReference type="Gene3D" id="3.10.129.10">
    <property type="entry name" value="Hotdog Thioesterase"/>
    <property type="match status" value="1"/>
</dbReference>
<comment type="similarity">
    <text evidence="1">Belongs to the 4-hydroxybenzoyl-CoA thioesterase family.</text>
</comment>
<dbReference type="InterPro" id="IPR029069">
    <property type="entry name" value="HotDog_dom_sf"/>
</dbReference>
<feature type="non-terminal residue" evidence="3">
    <location>
        <position position="1"/>
    </location>
</feature>
<proteinExistence type="inferred from homology"/>
<evidence type="ECO:0000256" key="1">
    <source>
        <dbReference type="ARBA" id="ARBA00005953"/>
    </source>
</evidence>
<gene>
    <name evidence="3" type="ORF">METZ01_LOCUS21112</name>
</gene>
<dbReference type="CDD" id="cd00586">
    <property type="entry name" value="4HBT"/>
    <property type="match status" value="1"/>
</dbReference>
<dbReference type="SUPFAM" id="SSF54637">
    <property type="entry name" value="Thioesterase/thiol ester dehydrase-isomerase"/>
    <property type="match status" value="1"/>
</dbReference>
<dbReference type="PANTHER" id="PTHR31793">
    <property type="entry name" value="4-HYDROXYBENZOYL-COA THIOESTERASE FAMILY MEMBER"/>
    <property type="match status" value="1"/>
</dbReference>
<dbReference type="GO" id="GO:0047617">
    <property type="term" value="F:fatty acyl-CoA hydrolase activity"/>
    <property type="evidence" value="ECO:0007669"/>
    <property type="project" value="TreeGrafter"/>
</dbReference>
<dbReference type="NCBIfam" id="TIGR00051">
    <property type="entry name" value="YbgC/FadM family acyl-CoA thioesterase"/>
    <property type="match status" value="1"/>
</dbReference>
<dbReference type="PANTHER" id="PTHR31793:SF27">
    <property type="entry name" value="NOVEL THIOESTERASE SUPERFAMILY DOMAIN AND SAPOSIN A-TYPE DOMAIN CONTAINING PROTEIN (0610012H03RIK)"/>
    <property type="match status" value="1"/>
</dbReference>
<evidence type="ECO:0000313" key="3">
    <source>
        <dbReference type="EMBL" id="SUZ68258.1"/>
    </source>
</evidence>